<evidence type="ECO:0000313" key="1">
    <source>
        <dbReference type="EMBL" id="GFP33374.1"/>
    </source>
</evidence>
<dbReference type="Proteomes" id="UP000568877">
    <property type="component" value="Unassembled WGS sequence"/>
</dbReference>
<evidence type="ECO:0000313" key="2">
    <source>
        <dbReference type="Proteomes" id="UP000568877"/>
    </source>
</evidence>
<sequence>MELTNSNLEPEWDDDNMEHIARHGVTPEQVEEVYYGEAPLHTLA</sequence>
<comment type="caution">
    <text evidence="1">The sequence shown here is derived from an EMBL/GenBank/DDBJ whole genome shotgun (WGS) entry which is preliminary data.</text>
</comment>
<protein>
    <submittedName>
        <fullName evidence="1">Uncharacterized protein</fullName>
    </submittedName>
</protein>
<organism evidence="1 2">
    <name type="scientific">Candidatus Hakubella thermalkaliphila</name>
    <dbReference type="NCBI Taxonomy" id="2754717"/>
    <lineage>
        <taxon>Bacteria</taxon>
        <taxon>Bacillati</taxon>
        <taxon>Actinomycetota</taxon>
        <taxon>Actinomycetota incertae sedis</taxon>
        <taxon>Candidatus Hakubellales</taxon>
        <taxon>Candidatus Hakubellaceae</taxon>
        <taxon>Candidatus Hakubella</taxon>
    </lineage>
</organism>
<reference evidence="1 2" key="1">
    <citation type="journal article" date="2020" name="Front. Microbiol.">
        <title>Single-cell genomics of novel Actinobacteria with the Wood-Ljungdahl pathway discovered in a serpentinizing system.</title>
        <authorList>
            <person name="Merino N."/>
            <person name="Kawai M."/>
            <person name="Boyd E.S."/>
            <person name="Colman D.R."/>
            <person name="McGlynn S.E."/>
            <person name="Nealson K.H."/>
            <person name="Kurokawa K."/>
            <person name="Hongoh Y."/>
        </authorList>
    </citation>
    <scope>NUCLEOTIDE SEQUENCE [LARGE SCALE GENOMIC DNA]</scope>
    <source>
        <strain evidence="1 2">S42</strain>
    </source>
</reference>
<accession>A0A6V8PNM0</accession>
<dbReference type="EMBL" id="BLSA01000437">
    <property type="protein sequence ID" value="GFP33374.1"/>
    <property type="molecule type" value="Genomic_DNA"/>
</dbReference>
<gene>
    <name evidence="1" type="ORF">HKBW3S42_01709</name>
</gene>
<feature type="non-terminal residue" evidence="1">
    <location>
        <position position="44"/>
    </location>
</feature>
<dbReference type="AlphaFoldDB" id="A0A6V8PNM0"/>
<name>A0A6V8PNM0_9ACTN</name>
<proteinExistence type="predicted"/>